<sequence>MDIFLHYFLNLTAGIDIVQVSIKKHFEKHTGMITTAATALISGKQNTDIKLINDLIDHPNRGIIGYVFI</sequence>
<name>A0A212JQW3_9BACT</name>
<protein>
    <submittedName>
        <fullName evidence="1">Uncharacterized protein</fullName>
    </submittedName>
</protein>
<proteinExistence type="predicted"/>
<evidence type="ECO:0000313" key="1">
    <source>
        <dbReference type="EMBL" id="SBW01705.1"/>
    </source>
</evidence>
<dbReference type="AlphaFoldDB" id="A0A212JQW3"/>
<organism evidence="1">
    <name type="scientific">uncultured Dysgonomonas sp</name>
    <dbReference type="NCBI Taxonomy" id="206096"/>
    <lineage>
        <taxon>Bacteria</taxon>
        <taxon>Pseudomonadati</taxon>
        <taxon>Bacteroidota</taxon>
        <taxon>Bacteroidia</taxon>
        <taxon>Bacteroidales</taxon>
        <taxon>Dysgonomonadaceae</taxon>
        <taxon>Dysgonomonas</taxon>
        <taxon>environmental samples</taxon>
    </lineage>
</organism>
<accession>A0A212JQW3</accession>
<dbReference type="EMBL" id="FLUL01000001">
    <property type="protein sequence ID" value="SBW01705.1"/>
    <property type="molecule type" value="Genomic_DNA"/>
</dbReference>
<gene>
    <name evidence="1" type="ORF">KL86DYS2_12100</name>
</gene>
<reference evidence="1" key="1">
    <citation type="submission" date="2016-04" db="EMBL/GenBank/DDBJ databases">
        <authorList>
            <person name="Evans L.H."/>
            <person name="Alamgir A."/>
            <person name="Owens N."/>
            <person name="Weber N.D."/>
            <person name="Virtaneva K."/>
            <person name="Barbian K."/>
            <person name="Babar A."/>
            <person name="Rosenke K."/>
        </authorList>
    </citation>
    <scope>NUCLEOTIDE SEQUENCE</scope>
    <source>
        <strain evidence="1">86-2</strain>
    </source>
</reference>